<feature type="compositionally biased region" description="Low complexity" evidence="1">
    <location>
        <begin position="93"/>
        <end position="114"/>
    </location>
</feature>
<dbReference type="GO" id="GO:0005096">
    <property type="term" value="F:GTPase activator activity"/>
    <property type="evidence" value="ECO:0007669"/>
    <property type="project" value="TreeGrafter"/>
</dbReference>
<dbReference type="SMART" id="SM00164">
    <property type="entry name" value="TBC"/>
    <property type="match status" value="1"/>
</dbReference>
<feature type="region of interest" description="Disordered" evidence="1">
    <location>
        <begin position="183"/>
        <end position="207"/>
    </location>
</feature>
<evidence type="ECO:0000256" key="1">
    <source>
        <dbReference type="SAM" id="MobiDB-lite"/>
    </source>
</evidence>
<dbReference type="InterPro" id="IPR000195">
    <property type="entry name" value="Rab-GAP-TBC_dom"/>
</dbReference>
<dbReference type="EMBL" id="QLNT01000001">
    <property type="protein sequence ID" value="KAF3077633.1"/>
    <property type="molecule type" value="Genomic_DNA"/>
</dbReference>
<dbReference type="AlphaFoldDB" id="A0A9P4XS98"/>
<dbReference type="PROSITE" id="PS50086">
    <property type="entry name" value="TBC_RABGAP"/>
    <property type="match status" value="1"/>
</dbReference>
<evidence type="ECO:0000313" key="4">
    <source>
        <dbReference type="Proteomes" id="UP000801864"/>
    </source>
</evidence>
<dbReference type="PANTHER" id="PTHR22957">
    <property type="entry name" value="TBC1 DOMAIN FAMILY MEMBER GTPASE-ACTIVATING PROTEIN"/>
    <property type="match status" value="1"/>
</dbReference>
<dbReference type="Gene3D" id="1.10.10.750">
    <property type="entry name" value="Ypt/Rab-GAP domain of gyp1p, domain 1"/>
    <property type="match status" value="1"/>
</dbReference>
<evidence type="ECO:0000259" key="2">
    <source>
        <dbReference type="PROSITE" id="PS50086"/>
    </source>
</evidence>
<dbReference type="FunFam" id="1.10.472.80:FF:000001">
    <property type="entry name" value="TBC1 domain family member 22B"/>
    <property type="match status" value="1"/>
</dbReference>
<keyword evidence="4" id="KW-1185">Reference proteome</keyword>
<dbReference type="PANTHER" id="PTHR22957:SF26">
    <property type="entry name" value="LD44506P"/>
    <property type="match status" value="1"/>
</dbReference>
<feature type="region of interest" description="Disordered" evidence="1">
    <location>
        <begin position="51"/>
        <end position="70"/>
    </location>
</feature>
<feature type="compositionally biased region" description="Polar residues" evidence="1">
    <location>
        <begin position="127"/>
        <end position="136"/>
    </location>
</feature>
<dbReference type="Gene3D" id="1.10.472.80">
    <property type="entry name" value="Ypt/Rab-GAP domain of gyp1p, domain 3"/>
    <property type="match status" value="1"/>
</dbReference>
<sequence>MWSSSGSGKKPVNAPQEMVQVDRSEYAPIAPFVPPSVFANATPWYRSVSPFWRPPPRDGSSRRNVTNPAVRDGSNLVVGAAYSHADILKFDSLNLSNSSSPRPRTPPSTSSSRNRMADTTPPPQRGSMGSTSPPFKSYINFLSNTNDDWKADEDEMLGYEDDDGDDFGLPSLSNMKRRSKRIATQNKSSLNQETLSPADDGSFGRIQGRRYSNSADIAAERPAPTYPMPKKSEGKILRPQYKDILKDPANALHLINYPSIPSNAPQKEADAINSRITRINKFKRLLQASSISLPDLRTLAWSGVPHEVRAMTWQLLLSYLPTNSERRVATLERKRKEYLDGVKQAFERGGTANNSSSAGKARGLDEAVWHQISIDIPRTNPHIELYSYEATQRSLERILYVWAVRHPASGYVQGINDLVTPFWEVFLGLYITDHDIETGMDPGQLPKSVLDAVEADSFWCLTKLLDGIQDHYIVAQPGIQRQVTALRDLTARIDSNLSKHLEHEGVEFIQFSFRWMNCLLMREISVKNTIRMWDTYLAEEQGFSEFHLYVCAALLVKWSDKLVKMDFQEIMMFLQSLPTKAWTEKDIELLLSEAFIWQSLYKGSAAHLKGQPQRPLLPNLQL</sequence>
<dbReference type="FunFam" id="1.10.8.270:FF:000037">
    <property type="entry name" value="TBC1 domain family member 22A"/>
    <property type="match status" value="1"/>
</dbReference>
<proteinExistence type="predicted"/>
<feature type="region of interest" description="Disordered" evidence="1">
    <location>
        <begin position="93"/>
        <end position="136"/>
    </location>
</feature>
<protein>
    <submittedName>
        <fullName evidence="3">GTPase-activating protein gyp1</fullName>
    </submittedName>
</protein>
<dbReference type="Pfam" id="PF00566">
    <property type="entry name" value="RabGAP-TBC"/>
    <property type="match status" value="1"/>
</dbReference>
<name>A0A9P4XS98_9HYPO</name>
<dbReference type="SUPFAM" id="SSF47923">
    <property type="entry name" value="Ypt/Rab-GAP domain of gyp1p"/>
    <property type="match status" value="2"/>
</dbReference>
<reference evidence="3 4" key="1">
    <citation type="submission" date="2018-06" db="EMBL/GenBank/DDBJ databases">
        <title>Genome analysis of cellulolytic fungus Trichoderma lentiforme CFAM-422.</title>
        <authorList>
            <person name="Steindorff A.S."/>
            <person name="Formighieri E.F."/>
            <person name="Midorikawa G.E.O."/>
            <person name="Tamietti M.S."/>
            <person name="Ramos E.Z."/>
            <person name="Silva A.S."/>
            <person name="Bon E.P.S."/>
            <person name="Mendes T.D."/>
            <person name="Damaso M.C.T."/>
            <person name="Favaro L.C.L."/>
        </authorList>
    </citation>
    <scope>NUCLEOTIDE SEQUENCE [LARGE SCALE GENOMIC DNA]</scope>
    <source>
        <strain evidence="3 4">CFAM-422</strain>
    </source>
</reference>
<dbReference type="Gene3D" id="1.10.8.270">
    <property type="entry name" value="putative rabgap domain of human tbc1 domain family member 14 like domains"/>
    <property type="match status" value="1"/>
</dbReference>
<dbReference type="FunFam" id="1.10.10.750:FF:000007">
    <property type="entry name" value="TBC1 domain family member"/>
    <property type="match status" value="1"/>
</dbReference>
<gene>
    <name evidence="3" type="ORF">CFAM422_000772</name>
</gene>
<comment type="caution">
    <text evidence="3">The sequence shown here is derived from an EMBL/GenBank/DDBJ whole genome shotgun (WGS) entry which is preliminary data.</text>
</comment>
<feature type="domain" description="Rab-GAP TBC" evidence="2">
    <location>
        <begin position="303"/>
        <end position="540"/>
    </location>
</feature>
<evidence type="ECO:0000313" key="3">
    <source>
        <dbReference type="EMBL" id="KAF3077633.1"/>
    </source>
</evidence>
<feature type="compositionally biased region" description="Polar residues" evidence="1">
    <location>
        <begin position="183"/>
        <end position="195"/>
    </location>
</feature>
<dbReference type="GO" id="GO:0005794">
    <property type="term" value="C:Golgi apparatus"/>
    <property type="evidence" value="ECO:0007669"/>
    <property type="project" value="TreeGrafter"/>
</dbReference>
<organism evidence="3 4">
    <name type="scientific">Trichoderma lentiforme</name>
    <dbReference type="NCBI Taxonomy" id="1567552"/>
    <lineage>
        <taxon>Eukaryota</taxon>
        <taxon>Fungi</taxon>
        <taxon>Dikarya</taxon>
        <taxon>Ascomycota</taxon>
        <taxon>Pezizomycotina</taxon>
        <taxon>Sordariomycetes</taxon>
        <taxon>Hypocreomycetidae</taxon>
        <taxon>Hypocreales</taxon>
        <taxon>Hypocreaceae</taxon>
        <taxon>Trichoderma</taxon>
    </lineage>
</organism>
<dbReference type="Proteomes" id="UP000801864">
    <property type="component" value="Unassembled WGS sequence"/>
</dbReference>
<accession>A0A9P4XS98</accession>
<dbReference type="InterPro" id="IPR035969">
    <property type="entry name" value="Rab-GAP_TBC_sf"/>
</dbReference>